<dbReference type="SUPFAM" id="SSF52540">
    <property type="entry name" value="P-loop containing nucleoside triphosphate hydrolases"/>
    <property type="match status" value="1"/>
</dbReference>
<evidence type="ECO:0000259" key="5">
    <source>
        <dbReference type="PROSITE" id="PS50893"/>
    </source>
</evidence>
<reference evidence="6" key="1">
    <citation type="submission" date="2021-01" db="EMBL/GenBank/DDBJ databases">
        <title>Whole genome shotgun sequence of Actinoplanes rishiriensis NBRC 108556.</title>
        <authorList>
            <person name="Komaki H."/>
            <person name="Tamura T."/>
        </authorList>
    </citation>
    <scope>NUCLEOTIDE SEQUENCE</scope>
    <source>
        <strain evidence="6">NBRC 108556</strain>
    </source>
</reference>
<proteinExistence type="inferred from homology"/>
<dbReference type="InterPro" id="IPR027417">
    <property type="entry name" value="P-loop_NTPase"/>
</dbReference>
<dbReference type="EMBL" id="BOMV01000133">
    <property type="protein sequence ID" value="GIF02376.1"/>
    <property type="molecule type" value="Genomic_DNA"/>
</dbReference>
<dbReference type="CDD" id="cd03268">
    <property type="entry name" value="ABC_BcrA_bacitracin_resist"/>
    <property type="match status" value="1"/>
</dbReference>
<dbReference type="PROSITE" id="PS00211">
    <property type="entry name" value="ABC_TRANSPORTER_1"/>
    <property type="match status" value="1"/>
</dbReference>
<protein>
    <submittedName>
        <fullName evidence="6">ABC transporter ATP-binding protein</fullName>
    </submittedName>
</protein>
<dbReference type="InterPro" id="IPR003593">
    <property type="entry name" value="AAA+_ATPase"/>
</dbReference>
<keyword evidence="3" id="KW-0547">Nucleotide-binding</keyword>
<evidence type="ECO:0000256" key="3">
    <source>
        <dbReference type="ARBA" id="ARBA00022741"/>
    </source>
</evidence>
<gene>
    <name evidence="6" type="ORF">Ari01nite_98400</name>
</gene>
<keyword evidence="4 6" id="KW-0067">ATP-binding</keyword>
<evidence type="ECO:0000256" key="4">
    <source>
        <dbReference type="ARBA" id="ARBA00022840"/>
    </source>
</evidence>
<dbReference type="RefSeq" id="WP_203791558.1">
    <property type="nucleotide sequence ID" value="NZ_BOMV01000133.1"/>
</dbReference>
<dbReference type="SMART" id="SM00382">
    <property type="entry name" value="AAA"/>
    <property type="match status" value="1"/>
</dbReference>
<dbReference type="AlphaFoldDB" id="A0A919K7G2"/>
<comment type="similarity">
    <text evidence="1">Belongs to the ABC transporter superfamily.</text>
</comment>
<dbReference type="GO" id="GO:0016887">
    <property type="term" value="F:ATP hydrolysis activity"/>
    <property type="evidence" value="ECO:0007669"/>
    <property type="project" value="InterPro"/>
</dbReference>
<keyword evidence="7" id="KW-1185">Reference proteome</keyword>
<evidence type="ECO:0000256" key="1">
    <source>
        <dbReference type="ARBA" id="ARBA00005417"/>
    </source>
</evidence>
<dbReference type="Proteomes" id="UP000636960">
    <property type="component" value="Unassembled WGS sequence"/>
</dbReference>
<comment type="caution">
    <text evidence="6">The sequence shown here is derived from an EMBL/GenBank/DDBJ whole genome shotgun (WGS) entry which is preliminary data.</text>
</comment>
<sequence>MIAIRGLTKRYADKVAVDNISIEVMAGKVTGFLGPNGAGKSTTMRVIMGLDHPTSGEATIGGKAYSTLKWPMRKVGALLDAKGVHPGRSGRDHLLSMAYSNGIPAKRVDQVLEEVGLANVAKKRAKGYSLGMSQRLGIASALLGDPEVLLFDEPVNGLDTEGVRWVRHMMRRLASEGRTVFVSSHLMSEMQQTADQLVIIGKGKVIMDAPMADVIARGSRNAVIVRSPQTQGLDQLAKALEGESAAVERVSPHELHVVNGTVEAVGQRAAELGVQLHELAMRQSSLEEAYMELTAESVEYTSAGRQSKA</sequence>
<evidence type="ECO:0000256" key="2">
    <source>
        <dbReference type="ARBA" id="ARBA00022448"/>
    </source>
</evidence>
<feature type="domain" description="ABC transporter" evidence="5">
    <location>
        <begin position="2"/>
        <end position="227"/>
    </location>
</feature>
<evidence type="ECO:0000313" key="7">
    <source>
        <dbReference type="Proteomes" id="UP000636960"/>
    </source>
</evidence>
<organism evidence="6 7">
    <name type="scientific">Paractinoplanes rishiriensis</name>
    <dbReference type="NCBI Taxonomy" id="1050105"/>
    <lineage>
        <taxon>Bacteria</taxon>
        <taxon>Bacillati</taxon>
        <taxon>Actinomycetota</taxon>
        <taxon>Actinomycetes</taxon>
        <taxon>Micromonosporales</taxon>
        <taxon>Micromonosporaceae</taxon>
        <taxon>Paractinoplanes</taxon>
    </lineage>
</organism>
<dbReference type="PANTHER" id="PTHR43335:SF4">
    <property type="entry name" value="ABC TRANSPORTER, ATP-BINDING PROTEIN"/>
    <property type="match status" value="1"/>
</dbReference>
<dbReference type="Gene3D" id="3.40.50.300">
    <property type="entry name" value="P-loop containing nucleotide triphosphate hydrolases"/>
    <property type="match status" value="1"/>
</dbReference>
<dbReference type="Pfam" id="PF00005">
    <property type="entry name" value="ABC_tran"/>
    <property type="match status" value="1"/>
</dbReference>
<dbReference type="InterPro" id="IPR017871">
    <property type="entry name" value="ABC_transporter-like_CS"/>
</dbReference>
<dbReference type="GO" id="GO:0005524">
    <property type="term" value="F:ATP binding"/>
    <property type="evidence" value="ECO:0007669"/>
    <property type="project" value="UniProtKB-KW"/>
</dbReference>
<keyword evidence="2" id="KW-0813">Transport</keyword>
<dbReference type="InterPro" id="IPR003439">
    <property type="entry name" value="ABC_transporter-like_ATP-bd"/>
</dbReference>
<name>A0A919K7G2_9ACTN</name>
<evidence type="ECO:0000313" key="6">
    <source>
        <dbReference type="EMBL" id="GIF02376.1"/>
    </source>
</evidence>
<dbReference type="PROSITE" id="PS50893">
    <property type="entry name" value="ABC_TRANSPORTER_2"/>
    <property type="match status" value="1"/>
</dbReference>
<accession>A0A919K7G2</accession>
<dbReference type="PANTHER" id="PTHR43335">
    <property type="entry name" value="ABC TRANSPORTER, ATP-BINDING PROTEIN"/>
    <property type="match status" value="1"/>
</dbReference>